<gene>
    <name evidence="11" type="ORF">GCM10011379_09700</name>
</gene>
<keyword evidence="6 7" id="KW-0998">Cell outer membrane</keyword>
<dbReference type="Pfam" id="PF07715">
    <property type="entry name" value="Plug"/>
    <property type="match status" value="1"/>
</dbReference>
<reference evidence="11" key="2">
    <citation type="submission" date="2020-09" db="EMBL/GenBank/DDBJ databases">
        <authorList>
            <person name="Sun Q."/>
            <person name="Zhou Y."/>
        </authorList>
    </citation>
    <scope>NUCLEOTIDE SEQUENCE</scope>
    <source>
        <strain evidence="11">CGMCC 1.15290</strain>
    </source>
</reference>
<organism evidence="11 12">
    <name type="scientific">Filimonas zeae</name>
    <dbReference type="NCBI Taxonomy" id="1737353"/>
    <lineage>
        <taxon>Bacteria</taxon>
        <taxon>Pseudomonadati</taxon>
        <taxon>Bacteroidota</taxon>
        <taxon>Chitinophagia</taxon>
        <taxon>Chitinophagales</taxon>
        <taxon>Chitinophagaceae</taxon>
        <taxon>Filimonas</taxon>
    </lineage>
</organism>
<reference evidence="11" key="1">
    <citation type="journal article" date="2014" name="Int. J. Syst. Evol. Microbiol.">
        <title>Complete genome sequence of Corynebacterium casei LMG S-19264T (=DSM 44701T), isolated from a smear-ripened cheese.</title>
        <authorList>
            <consortium name="US DOE Joint Genome Institute (JGI-PGF)"/>
            <person name="Walter F."/>
            <person name="Albersmeier A."/>
            <person name="Kalinowski J."/>
            <person name="Ruckert C."/>
        </authorList>
    </citation>
    <scope>NUCLEOTIDE SEQUENCE</scope>
    <source>
        <strain evidence="11">CGMCC 1.15290</strain>
    </source>
</reference>
<evidence type="ECO:0000313" key="11">
    <source>
        <dbReference type="EMBL" id="GGH61088.1"/>
    </source>
</evidence>
<dbReference type="NCBIfam" id="TIGR04057">
    <property type="entry name" value="SusC_RagA_signa"/>
    <property type="match status" value="1"/>
</dbReference>
<dbReference type="AlphaFoldDB" id="A0A917IS47"/>
<keyword evidence="2 7" id="KW-0813">Transport</keyword>
<dbReference type="SUPFAM" id="SSF56935">
    <property type="entry name" value="Porins"/>
    <property type="match status" value="1"/>
</dbReference>
<keyword evidence="4 7" id="KW-0812">Transmembrane</keyword>
<keyword evidence="5 7" id="KW-0472">Membrane</keyword>
<dbReference type="NCBIfam" id="TIGR04056">
    <property type="entry name" value="OMP_RagA_SusC"/>
    <property type="match status" value="1"/>
</dbReference>
<proteinExistence type="inferred from homology"/>
<feature type="domain" description="TonB-dependent receptor plug" evidence="10">
    <location>
        <begin position="222"/>
        <end position="349"/>
    </location>
</feature>
<evidence type="ECO:0000256" key="3">
    <source>
        <dbReference type="ARBA" id="ARBA00022452"/>
    </source>
</evidence>
<feature type="signal peptide" evidence="8">
    <location>
        <begin position="1"/>
        <end position="24"/>
    </location>
</feature>
<comment type="caution">
    <text evidence="11">The sequence shown here is derived from an EMBL/GenBank/DDBJ whole genome shotgun (WGS) entry which is preliminary data.</text>
</comment>
<dbReference type="InterPro" id="IPR037066">
    <property type="entry name" value="Plug_dom_sf"/>
</dbReference>
<dbReference type="Pfam" id="PF07660">
    <property type="entry name" value="STN"/>
    <property type="match status" value="1"/>
</dbReference>
<keyword evidence="8" id="KW-0732">Signal</keyword>
<comment type="similarity">
    <text evidence="7">Belongs to the TonB-dependent receptor family.</text>
</comment>
<dbReference type="EMBL" id="BMIB01000001">
    <property type="protein sequence ID" value="GGH61088.1"/>
    <property type="molecule type" value="Genomic_DNA"/>
</dbReference>
<dbReference type="InterPro" id="IPR011662">
    <property type="entry name" value="Secretin/TonB_short_N"/>
</dbReference>
<evidence type="ECO:0000256" key="5">
    <source>
        <dbReference type="ARBA" id="ARBA00023136"/>
    </source>
</evidence>
<dbReference type="InterPro" id="IPR023997">
    <property type="entry name" value="TonB-dep_OMP_SusC/RagA_CS"/>
</dbReference>
<evidence type="ECO:0000259" key="9">
    <source>
        <dbReference type="Pfam" id="PF07660"/>
    </source>
</evidence>
<keyword evidence="3 7" id="KW-1134">Transmembrane beta strand</keyword>
<keyword evidence="12" id="KW-1185">Reference proteome</keyword>
<feature type="domain" description="Secretin/TonB short N-terminal" evidence="9">
    <location>
        <begin position="53"/>
        <end position="104"/>
    </location>
</feature>
<feature type="chain" id="PRO_5037869662" evidence="8">
    <location>
        <begin position="25"/>
        <end position="1107"/>
    </location>
</feature>
<evidence type="ECO:0000256" key="6">
    <source>
        <dbReference type="ARBA" id="ARBA00023237"/>
    </source>
</evidence>
<evidence type="ECO:0000259" key="10">
    <source>
        <dbReference type="Pfam" id="PF07715"/>
    </source>
</evidence>
<dbReference type="Pfam" id="PF13715">
    <property type="entry name" value="CarbopepD_reg_2"/>
    <property type="match status" value="1"/>
</dbReference>
<dbReference type="Gene3D" id="3.55.50.30">
    <property type="match status" value="1"/>
</dbReference>
<dbReference type="InterPro" id="IPR008969">
    <property type="entry name" value="CarboxyPept-like_regulatory"/>
</dbReference>
<evidence type="ECO:0000256" key="2">
    <source>
        <dbReference type="ARBA" id="ARBA00022448"/>
    </source>
</evidence>
<dbReference type="SUPFAM" id="SSF49464">
    <property type="entry name" value="Carboxypeptidase regulatory domain-like"/>
    <property type="match status" value="1"/>
</dbReference>
<dbReference type="InterPro" id="IPR012910">
    <property type="entry name" value="Plug_dom"/>
</dbReference>
<evidence type="ECO:0000256" key="4">
    <source>
        <dbReference type="ARBA" id="ARBA00022692"/>
    </source>
</evidence>
<accession>A0A917IS47</accession>
<evidence type="ECO:0000256" key="8">
    <source>
        <dbReference type="SAM" id="SignalP"/>
    </source>
</evidence>
<comment type="subcellular location">
    <subcellularLocation>
        <location evidence="1 7">Cell outer membrane</location>
        <topology evidence="1 7">Multi-pass membrane protein</topology>
    </subcellularLocation>
</comment>
<dbReference type="InterPro" id="IPR023996">
    <property type="entry name" value="TonB-dep_OMP_SusC/RagA"/>
</dbReference>
<dbReference type="Gene3D" id="2.170.130.10">
    <property type="entry name" value="TonB-dependent receptor, plug domain"/>
    <property type="match status" value="1"/>
</dbReference>
<dbReference type="InterPro" id="IPR039426">
    <property type="entry name" value="TonB-dep_rcpt-like"/>
</dbReference>
<sequence length="1107" mass="119889">MAKTVKIMKLTAVLILFFSLHVSARVASQSISFKGKDVSLEKAFAEIKAQTGYLVIGNKKLLSNAGRVTLSVDKMPLKQFLDLLLKNQGLQYSIEAQTIVISAKPVAMAAPQAESNANTFAAPPPPIKVMGYLMRQDGKDMLAGAAVHVKGAKTGVTSDNQGRFTIEANVGDLLVIEYIGFETRVVEVKGPALGVIYLTVSQNQLDETVVMAYGTTTRRFNTGNIVKVSAEDIAKQPVNNVLLALQGRMPGVLTTQSNGVTGSRVNIQIRGQNFLNGVVGRNDPLYVVDGVPFAATALNRQVNGANAGDGATGETSPLAVLNPSDIESIEVLKDADATAIYGSRAANGVVLITTKKGKSGKTTFNTNVWTGRSNATRYAEVLSTEEYRRLRKISFVNAGITPNTTNAPDLLVFDSTKDVNWQKYFTGNTASTTDANASVSGGDLRTKFLLSASYHKENTVFATEQGYKRASVMLNSDHTSLDGKLNIGATAQYSSDKNNLSATDPTSNAYQLAPNFPLYNPNGSLFWLGFSSNPMAQMLNSFNNNSASLMGNAKIRYTIIPGLDVKATLGYTKLTNDQVRLTTLASSNPAFGSTSGSSSFTNFTQETFLIEPQVSYNKNIASGRLSVLAGGSLQNINSKMPFNLFASGFTSDEFLSDPQAATTRSVTTSTNQYKFASVFGRVTYNWHNKYILNGTFRRDGSSRFGPGKKYGNFGAVGAAWLFSEEKFAKNIPGLSFGKLRGSYGVAGNDQIGDFLFLSTYRTTGGYGAGAATSPTGISNPNIQWEVNRKLEGAVELGFFKDKVLLSAAWYRNRSSSQLTNFTLSPQAGFTSYTANMPALVQNTGWEFSLTTVNIDNGKLRYTSALNLTIGRNKLVYYPDLKSGAASSLVNLYAEGYPLSSMFVYKYLGDDATTGLPMVEDVDKSGTIVGGLFYNGRGDRVYAGTTYPDFYGGLNNSLSYKGFQLDVFVQFTKQQGRSVASSSFYPPGNSQYANMSKDLVYKYLGTPDKWDNNPKITQQFGAAYTAYNNWVGSDANIVDASFIRLKNVNLSYSLPSALLKKWHMQNVRVYMQGQNLLTITGYKGFDPEVRSAALPPLRTITAGIQFTL</sequence>
<evidence type="ECO:0000256" key="7">
    <source>
        <dbReference type="PROSITE-ProRule" id="PRU01360"/>
    </source>
</evidence>
<name>A0A917IS47_9BACT</name>
<dbReference type="Proteomes" id="UP000627292">
    <property type="component" value="Unassembled WGS sequence"/>
</dbReference>
<dbReference type="GO" id="GO:0009279">
    <property type="term" value="C:cell outer membrane"/>
    <property type="evidence" value="ECO:0007669"/>
    <property type="project" value="UniProtKB-SubCell"/>
</dbReference>
<dbReference type="Gene3D" id="2.40.170.20">
    <property type="entry name" value="TonB-dependent receptor, beta-barrel domain"/>
    <property type="match status" value="1"/>
</dbReference>
<evidence type="ECO:0000256" key="1">
    <source>
        <dbReference type="ARBA" id="ARBA00004571"/>
    </source>
</evidence>
<evidence type="ECO:0000313" key="12">
    <source>
        <dbReference type="Proteomes" id="UP000627292"/>
    </source>
</evidence>
<dbReference type="InterPro" id="IPR036942">
    <property type="entry name" value="Beta-barrel_TonB_sf"/>
</dbReference>
<protein>
    <submittedName>
        <fullName evidence="11">SusC/RagA family TonB-linked outer membrane protein</fullName>
    </submittedName>
</protein>
<dbReference type="PROSITE" id="PS52016">
    <property type="entry name" value="TONB_DEPENDENT_REC_3"/>
    <property type="match status" value="1"/>
</dbReference>